<evidence type="ECO:0000313" key="2">
    <source>
        <dbReference type="EMBL" id="MBU3857050.1"/>
    </source>
</evidence>
<reference evidence="2" key="1">
    <citation type="journal article" date="2021" name="PeerJ">
        <title>Extensive microbial diversity within the chicken gut microbiome revealed by metagenomics and culture.</title>
        <authorList>
            <person name="Gilroy R."/>
            <person name="Ravi A."/>
            <person name="Getino M."/>
            <person name="Pursley I."/>
            <person name="Horton D.L."/>
            <person name="Alikhan N.F."/>
            <person name="Baker D."/>
            <person name="Gharbi K."/>
            <person name="Hall N."/>
            <person name="Watson M."/>
            <person name="Adriaenssens E.M."/>
            <person name="Foster-Nyarko E."/>
            <person name="Jarju S."/>
            <person name="Secka A."/>
            <person name="Antonio M."/>
            <person name="Oren A."/>
            <person name="Chaudhuri R.R."/>
            <person name="La Ragione R."/>
            <person name="Hildebrand F."/>
            <person name="Pallen M.J."/>
        </authorList>
    </citation>
    <scope>NUCLEOTIDE SEQUENCE</scope>
    <source>
        <strain evidence="2">8470</strain>
    </source>
</reference>
<dbReference type="EMBL" id="JAHLFJ010000097">
    <property type="protein sequence ID" value="MBU3857050.1"/>
    <property type="molecule type" value="Genomic_DNA"/>
</dbReference>
<keyword evidence="1" id="KW-0812">Transmembrane</keyword>
<keyword evidence="1" id="KW-1133">Transmembrane helix</keyword>
<feature type="transmembrane region" description="Helical" evidence="1">
    <location>
        <begin position="39"/>
        <end position="61"/>
    </location>
</feature>
<accession>A0A948TPU6</accession>
<gene>
    <name evidence="2" type="ORF">H9928_11000</name>
</gene>
<dbReference type="AlphaFoldDB" id="A0A948TPU6"/>
<protein>
    <submittedName>
        <fullName evidence="2">Uncharacterized protein</fullName>
    </submittedName>
</protein>
<comment type="caution">
    <text evidence="2">The sequence shown here is derived from an EMBL/GenBank/DDBJ whole genome shotgun (WGS) entry which is preliminary data.</text>
</comment>
<evidence type="ECO:0000313" key="3">
    <source>
        <dbReference type="Proteomes" id="UP000784286"/>
    </source>
</evidence>
<feature type="transmembrane region" description="Helical" evidence="1">
    <location>
        <begin position="12"/>
        <end position="33"/>
    </location>
</feature>
<sequence length="149" mass="16951">MNRLTIKIYPSTLKSLTLSVGCALFVYGGWFMAHDTYPLHVIIGYSGAAFFGAGFVVSLGYTMLRLFSRPWATIHKDRLKVLVPIRFGYKTFMFEDIGFFYVAGSQIYAAYSRKKGNVPTGLLNVMLDNLPEICNILNERLERYRLDAK</sequence>
<keyword evidence="1" id="KW-0472">Membrane</keyword>
<dbReference type="Proteomes" id="UP000784286">
    <property type="component" value="Unassembled WGS sequence"/>
</dbReference>
<reference evidence="2" key="2">
    <citation type="submission" date="2021-04" db="EMBL/GenBank/DDBJ databases">
        <authorList>
            <person name="Gilroy R."/>
        </authorList>
    </citation>
    <scope>NUCLEOTIDE SEQUENCE</scope>
    <source>
        <strain evidence="2">8470</strain>
    </source>
</reference>
<evidence type="ECO:0000256" key="1">
    <source>
        <dbReference type="SAM" id="Phobius"/>
    </source>
</evidence>
<organism evidence="2 3">
    <name type="scientific">Candidatus Phocaeicola excrementipullorum</name>
    <dbReference type="NCBI Taxonomy" id="2838731"/>
    <lineage>
        <taxon>Bacteria</taxon>
        <taxon>Pseudomonadati</taxon>
        <taxon>Bacteroidota</taxon>
        <taxon>Bacteroidia</taxon>
        <taxon>Bacteroidales</taxon>
        <taxon>Bacteroidaceae</taxon>
        <taxon>Phocaeicola</taxon>
    </lineage>
</organism>
<name>A0A948TPU6_9BACT</name>
<proteinExistence type="predicted"/>